<protein>
    <recommendedName>
        <fullName evidence="3">Type I-E CRISPR-associated protein Cse2/CasB</fullName>
    </recommendedName>
</protein>
<proteinExistence type="predicted"/>
<name>A0ABP8TSW6_9ACTN</name>
<keyword evidence="2" id="KW-1185">Reference proteome</keyword>
<comment type="caution">
    <text evidence="1">The sequence shown here is derived from an EMBL/GenBank/DDBJ whole genome shotgun (WGS) entry which is preliminary data.</text>
</comment>
<sequence length="200" mass="22491">MPEPSKPRYWNRYVDHDGRWRKDPRTGTAMRPPGEDLAALRAGLGRDAVTVPQLWPFYTCPVDDRLARRDQVSEEQDAEHAALALYGLHQQGQDNPMHRRDVSLGKALRALRHSGKFSEEAVDARVAAAVAATSVPALLMRLRGLVTQLRAVNQPLDYDALMADIHRWHRPPSRQLVRRGWGLGYHAWAQTQPAPDSPSA</sequence>
<gene>
    <name evidence="1" type="ORF">GCM10023195_55330</name>
</gene>
<accession>A0ABP8TSW6</accession>
<dbReference type="Pfam" id="PF09485">
    <property type="entry name" value="CRISPR_Cse2"/>
    <property type="match status" value="1"/>
</dbReference>
<evidence type="ECO:0000313" key="1">
    <source>
        <dbReference type="EMBL" id="GAA4612845.1"/>
    </source>
</evidence>
<dbReference type="InterPro" id="IPR038287">
    <property type="entry name" value="Cse2_sf"/>
</dbReference>
<evidence type="ECO:0008006" key="3">
    <source>
        <dbReference type="Google" id="ProtNLM"/>
    </source>
</evidence>
<dbReference type="NCBIfam" id="TIGR02548">
    <property type="entry name" value="casB_cse2"/>
    <property type="match status" value="1"/>
</dbReference>
<dbReference type="InterPro" id="IPR013382">
    <property type="entry name" value="CRISPR-assoc_prot_Cse2"/>
</dbReference>
<dbReference type="EMBL" id="BAABHJ010000021">
    <property type="protein sequence ID" value="GAA4612845.1"/>
    <property type="molecule type" value="Genomic_DNA"/>
</dbReference>
<dbReference type="Gene3D" id="1.10.520.40">
    <property type="entry name" value="CRISPR-associated protein Cse2"/>
    <property type="match status" value="1"/>
</dbReference>
<evidence type="ECO:0000313" key="2">
    <source>
        <dbReference type="Proteomes" id="UP001500212"/>
    </source>
</evidence>
<dbReference type="RefSeq" id="WP_345360635.1">
    <property type="nucleotide sequence ID" value="NZ_BAABHJ010000021.1"/>
</dbReference>
<dbReference type="Proteomes" id="UP001500212">
    <property type="component" value="Unassembled WGS sequence"/>
</dbReference>
<reference evidence="2" key="1">
    <citation type="journal article" date="2019" name="Int. J. Syst. Evol. Microbiol.">
        <title>The Global Catalogue of Microorganisms (GCM) 10K type strain sequencing project: providing services to taxonomists for standard genome sequencing and annotation.</title>
        <authorList>
            <consortium name="The Broad Institute Genomics Platform"/>
            <consortium name="The Broad Institute Genome Sequencing Center for Infectious Disease"/>
            <person name="Wu L."/>
            <person name="Ma J."/>
        </authorList>
    </citation>
    <scope>NUCLEOTIDE SEQUENCE [LARGE SCALE GENOMIC DNA]</scope>
    <source>
        <strain evidence="2">JCM 17938</strain>
    </source>
</reference>
<organism evidence="1 2">
    <name type="scientific">Actinoallomurus liliacearum</name>
    <dbReference type="NCBI Taxonomy" id="1080073"/>
    <lineage>
        <taxon>Bacteria</taxon>
        <taxon>Bacillati</taxon>
        <taxon>Actinomycetota</taxon>
        <taxon>Actinomycetes</taxon>
        <taxon>Streptosporangiales</taxon>
        <taxon>Thermomonosporaceae</taxon>
        <taxon>Actinoallomurus</taxon>
    </lineage>
</organism>